<dbReference type="AlphaFoldDB" id="A0A1G8EEJ0"/>
<keyword evidence="2" id="KW-1185">Reference proteome</keyword>
<dbReference type="EMBL" id="FNCN01000020">
    <property type="protein sequence ID" value="SDH68298.1"/>
    <property type="molecule type" value="Genomic_DNA"/>
</dbReference>
<reference evidence="1 2" key="1">
    <citation type="submission" date="2016-10" db="EMBL/GenBank/DDBJ databases">
        <authorList>
            <person name="de Groot N.N."/>
        </authorList>
    </citation>
    <scope>NUCLEOTIDE SEQUENCE [LARGE SCALE GENOMIC DNA]</scope>
    <source>
        <strain evidence="1 2">CPCC 201354</strain>
    </source>
</reference>
<evidence type="ECO:0000313" key="1">
    <source>
        <dbReference type="EMBL" id="SDH68298.1"/>
    </source>
</evidence>
<organism evidence="1 2">
    <name type="scientific">Sinosporangium album</name>
    <dbReference type="NCBI Taxonomy" id="504805"/>
    <lineage>
        <taxon>Bacteria</taxon>
        <taxon>Bacillati</taxon>
        <taxon>Actinomycetota</taxon>
        <taxon>Actinomycetes</taxon>
        <taxon>Streptosporangiales</taxon>
        <taxon>Streptosporangiaceae</taxon>
        <taxon>Sinosporangium</taxon>
    </lineage>
</organism>
<name>A0A1G8EEJ0_9ACTN</name>
<dbReference type="Proteomes" id="UP000198923">
    <property type="component" value="Unassembled WGS sequence"/>
</dbReference>
<sequence>MPSSDLPPLPPLVAYRHRPAWLRAWWLTDLGVWLADIYWADSRPEPDTLDNRMFIVERRVPAEEVARVDGQDYSRVPRRHT</sequence>
<proteinExistence type="predicted"/>
<protein>
    <submittedName>
        <fullName evidence="1">Uncharacterized protein</fullName>
    </submittedName>
</protein>
<dbReference type="STRING" id="504805.SAMN05421505_12065"/>
<dbReference type="RefSeq" id="WP_093172211.1">
    <property type="nucleotide sequence ID" value="NZ_FNCN01000020.1"/>
</dbReference>
<evidence type="ECO:0000313" key="2">
    <source>
        <dbReference type="Proteomes" id="UP000198923"/>
    </source>
</evidence>
<dbReference type="OrthoDB" id="3482689at2"/>
<accession>A0A1G8EEJ0</accession>
<gene>
    <name evidence="1" type="ORF">SAMN05421505_12065</name>
</gene>